<evidence type="ECO:0000256" key="4">
    <source>
        <dbReference type="ARBA" id="ARBA00022801"/>
    </source>
</evidence>
<keyword evidence="5" id="KW-0539">Nucleus</keyword>
<organism evidence="7 8">
    <name type="scientific">Phytophthora boehmeriae</name>
    <dbReference type="NCBI Taxonomy" id="109152"/>
    <lineage>
        <taxon>Eukaryota</taxon>
        <taxon>Sar</taxon>
        <taxon>Stramenopiles</taxon>
        <taxon>Oomycota</taxon>
        <taxon>Peronosporomycetes</taxon>
        <taxon>Peronosporales</taxon>
        <taxon>Peronosporaceae</taxon>
        <taxon>Phytophthora</taxon>
    </lineage>
</organism>
<evidence type="ECO:0000259" key="6">
    <source>
        <dbReference type="SMART" id="SM00479"/>
    </source>
</evidence>
<dbReference type="InterPro" id="IPR013520">
    <property type="entry name" value="Ribonucl_H"/>
</dbReference>
<name>A0A8T1X8E0_9STRA</name>
<comment type="similarity">
    <text evidence="2">Belongs to the REXO1/REXO3 family.</text>
</comment>
<keyword evidence="8" id="KW-1185">Reference proteome</keyword>
<dbReference type="EMBL" id="JAGDFL010000005">
    <property type="protein sequence ID" value="KAG7401961.1"/>
    <property type="molecule type" value="Genomic_DNA"/>
</dbReference>
<evidence type="ECO:0000313" key="7">
    <source>
        <dbReference type="EMBL" id="KAG7401961.1"/>
    </source>
</evidence>
<evidence type="ECO:0000256" key="2">
    <source>
        <dbReference type="ARBA" id="ARBA00006357"/>
    </source>
</evidence>
<dbReference type="Proteomes" id="UP000693981">
    <property type="component" value="Unassembled WGS sequence"/>
</dbReference>
<dbReference type="SMART" id="SM00479">
    <property type="entry name" value="EXOIII"/>
    <property type="match status" value="1"/>
</dbReference>
<keyword evidence="3" id="KW-0540">Nuclease</keyword>
<dbReference type="AlphaFoldDB" id="A0A8T1X8E0"/>
<proteinExistence type="inferred from homology"/>
<dbReference type="PANTHER" id="PTHR12801">
    <property type="entry name" value="RNA EXONUCLEASE REXO1 / RECO3 FAMILY MEMBER-RELATED"/>
    <property type="match status" value="1"/>
</dbReference>
<evidence type="ECO:0000313" key="8">
    <source>
        <dbReference type="Proteomes" id="UP000693981"/>
    </source>
</evidence>
<evidence type="ECO:0000256" key="1">
    <source>
        <dbReference type="ARBA" id="ARBA00004123"/>
    </source>
</evidence>
<dbReference type="InterPro" id="IPR047021">
    <property type="entry name" value="REXO1/3/4-like"/>
</dbReference>
<dbReference type="Pfam" id="PF00929">
    <property type="entry name" value="RNase_T"/>
    <property type="match status" value="1"/>
</dbReference>
<dbReference type="OrthoDB" id="16516at2759"/>
<dbReference type="GO" id="GO:0004527">
    <property type="term" value="F:exonuclease activity"/>
    <property type="evidence" value="ECO:0007669"/>
    <property type="project" value="InterPro"/>
</dbReference>
<evidence type="ECO:0000256" key="5">
    <source>
        <dbReference type="ARBA" id="ARBA00023242"/>
    </source>
</evidence>
<evidence type="ECO:0000256" key="3">
    <source>
        <dbReference type="ARBA" id="ARBA00022722"/>
    </source>
</evidence>
<comment type="subcellular location">
    <subcellularLocation>
        <location evidence="1">Nucleus</location>
    </subcellularLocation>
</comment>
<feature type="domain" description="Exonuclease" evidence="6">
    <location>
        <begin position="102"/>
        <end position="273"/>
    </location>
</feature>
<reference evidence="7" key="1">
    <citation type="submission" date="2021-02" db="EMBL/GenBank/DDBJ databases">
        <authorList>
            <person name="Palmer J.M."/>
        </authorList>
    </citation>
    <scope>NUCLEOTIDE SEQUENCE</scope>
    <source>
        <strain evidence="7">SCRP23</strain>
    </source>
</reference>
<accession>A0A8T1X8E0</accession>
<keyword evidence="4" id="KW-0378">Hydrolase</keyword>
<comment type="caution">
    <text evidence="7">The sequence shown here is derived from an EMBL/GenBank/DDBJ whole genome shotgun (WGS) entry which is preliminary data.</text>
</comment>
<gene>
    <name evidence="7" type="ORF">PHYBOEH_008482</name>
</gene>
<dbReference type="PANTHER" id="PTHR12801:SF115">
    <property type="entry name" value="FI18136P1-RELATED"/>
    <property type="match status" value="1"/>
</dbReference>
<sequence length="474" mass="51904">MTAAPKASVMRGIRKRKLLLEQEQEAKNKKKRVTEVTVAAIDVMNRLLAPTGDVGYDVEDEEWERLVQLTQQSERYQRLFNFPEDAPGWVTTKAKKKKTHLKIVALDCEMCVTASNFSNERFSSALCRVSAVNGEDILRGIISDFIVHQPEEGMRLVDTKTDIHGITPQQIAGSKITMMKAQKKMLKYINKDTIVVGHSVHGDLASMRINHRRVIDTALIFRRTTGDASRATPGLKDLTKFLLGFEMPAGHDSTVDAQASMMAAKYATRHSTGSIIPSSLEIHGPRALRSGEQRNLSDNSAAGQEEYTGTPMLVPTAFDASKTAVKATPVHVTKPVKAPVNEASYIDVGVITGAADSTVVAPTKVITEAMIARSCRLRVHRIPRGVASRDIETFFLQNTNIVPSAVEQIKWLKKQNRGSCNVTFATNAHAALAFESAPSSNGKVTEDSIGRPQKTIAVVNEKGTTFKNVTLGIL</sequence>
<protein>
    <recommendedName>
        <fullName evidence="6">Exonuclease domain-containing protein</fullName>
    </recommendedName>
</protein>
<dbReference type="GO" id="GO:0005634">
    <property type="term" value="C:nucleus"/>
    <property type="evidence" value="ECO:0007669"/>
    <property type="project" value="UniProtKB-SubCell"/>
</dbReference>